<feature type="signal peptide" evidence="2">
    <location>
        <begin position="1"/>
        <end position="21"/>
    </location>
</feature>
<feature type="chain" id="PRO_5045348877" evidence="2">
    <location>
        <begin position="22"/>
        <end position="251"/>
    </location>
</feature>
<feature type="compositionally biased region" description="Low complexity" evidence="1">
    <location>
        <begin position="46"/>
        <end position="61"/>
    </location>
</feature>
<evidence type="ECO:0000313" key="4">
    <source>
        <dbReference type="Proteomes" id="UP001432060"/>
    </source>
</evidence>
<organism evidence="3 4">
    <name type="scientific">Streptomyces melanogenes</name>
    <dbReference type="NCBI Taxonomy" id="67326"/>
    <lineage>
        <taxon>Bacteria</taxon>
        <taxon>Bacillati</taxon>
        <taxon>Actinomycetota</taxon>
        <taxon>Actinomycetes</taxon>
        <taxon>Kitasatosporales</taxon>
        <taxon>Streptomycetaceae</taxon>
        <taxon>Streptomyces</taxon>
    </lineage>
</organism>
<reference evidence="3" key="1">
    <citation type="submission" date="2022-10" db="EMBL/GenBank/DDBJ databases">
        <title>The complete genomes of actinobacterial strains from the NBC collection.</title>
        <authorList>
            <person name="Joergensen T.S."/>
            <person name="Alvarez Arevalo M."/>
            <person name="Sterndorff E.B."/>
            <person name="Faurdal D."/>
            <person name="Vuksanovic O."/>
            <person name="Mourched A.-S."/>
            <person name="Charusanti P."/>
            <person name="Shaw S."/>
            <person name="Blin K."/>
            <person name="Weber T."/>
        </authorList>
    </citation>
    <scope>NUCLEOTIDE SEQUENCE</scope>
    <source>
        <strain evidence="3">NBC_00668</strain>
    </source>
</reference>
<keyword evidence="4" id="KW-1185">Reference proteome</keyword>
<evidence type="ECO:0000256" key="1">
    <source>
        <dbReference type="SAM" id="MobiDB-lite"/>
    </source>
</evidence>
<dbReference type="InterPro" id="IPR024520">
    <property type="entry name" value="DUF3558"/>
</dbReference>
<evidence type="ECO:0000256" key="2">
    <source>
        <dbReference type="SAM" id="SignalP"/>
    </source>
</evidence>
<protein>
    <submittedName>
        <fullName evidence="3">DUF3558 family protein</fullName>
    </submittedName>
</protein>
<gene>
    <name evidence="3" type="ORF">OG515_21870</name>
</gene>
<dbReference type="RefSeq" id="WP_329401146.1">
    <property type="nucleotide sequence ID" value="NZ_CP109019.1"/>
</dbReference>
<feature type="region of interest" description="Disordered" evidence="1">
    <location>
        <begin position="32"/>
        <end position="69"/>
    </location>
</feature>
<dbReference type="EMBL" id="CP109019">
    <property type="protein sequence ID" value="WUT84643.1"/>
    <property type="molecule type" value="Genomic_DNA"/>
</dbReference>
<evidence type="ECO:0000313" key="3">
    <source>
        <dbReference type="EMBL" id="WUT84643.1"/>
    </source>
</evidence>
<keyword evidence="2" id="KW-0732">Signal</keyword>
<sequence length="251" mass="25615">MHRPAPATAPRTRLARVLACAAVPVMLVAVGCSSDSGGDEKKKDSGSSSSAATPSGKQSSSPSVAPAKYAKLPDPCKALAEKTIDDLVPKAKSKSGTAGKSTDVASQGTCSWNGLEDKGVKGSQYRWLDVSFKRYGSDAAIGSGDQRAAKEYARLLAATKATDGAKNVKATPVSGIGDEATAVSYDLHKTDEDFKYAVIVARTANAVVVLDYNGAGYQGADAPDAGDLMKDAQGAAKEAVASVVTANGAKQ</sequence>
<name>A0ABZ1XM95_9ACTN</name>
<dbReference type="Pfam" id="PF12079">
    <property type="entry name" value="DUF3558"/>
    <property type="match status" value="1"/>
</dbReference>
<proteinExistence type="predicted"/>
<dbReference type="PROSITE" id="PS51257">
    <property type="entry name" value="PROKAR_LIPOPROTEIN"/>
    <property type="match status" value="1"/>
</dbReference>
<dbReference type="Proteomes" id="UP001432060">
    <property type="component" value="Chromosome"/>
</dbReference>
<accession>A0ABZ1XM95</accession>